<reference evidence="2" key="1">
    <citation type="submission" date="2017-01" db="EMBL/GenBank/DDBJ databases">
        <authorList>
            <person name="Varghese N."/>
            <person name="Submissions S."/>
        </authorList>
    </citation>
    <scope>NUCLEOTIDE SEQUENCE [LARGE SCALE GENOMIC DNA]</scope>
    <source>
        <strain evidence="2">type strain: HArc-</strain>
    </source>
</reference>
<protein>
    <submittedName>
        <fullName evidence="1">Helix-turn-helix domain-containing protein</fullName>
    </submittedName>
</protein>
<dbReference type="Proteomes" id="UP000185936">
    <property type="component" value="Unassembled WGS sequence"/>
</dbReference>
<dbReference type="Gene3D" id="1.10.10.10">
    <property type="entry name" value="Winged helix-like DNA-binding domain superfamily/Winged helix DNA-binding domain"/>
    <property type="match status" value="1"/>
</dbReference>
<dbReference type="Pfam" id="PF12840">
    <property type="entry name" value="HTH_20"/>
    <property type="match status" value="1"/>
</dbReference>
<dbReference type="InterPro" id="IPR011991">
    <property type="entry name" value="ArsR-like_HTH"/>
</dbReference>
<gene>
    <name evidence="1" type="ORF">SAMN05421752_1076</name>
</gene>
<name>A0A1N7FIM7_9EURY</name>
<keyword evidence="2" id="KW-1185">Reference proteome</keyword>
<evidence type="ECO:0000313" key="2">
    <source>
        <dbReference type="Proteomes" id="UP000185936"/>
    </source>
</evidence>
<dbReference type="InterPro" id="IPR036388">
    <property type="entry name" value="WH-like_DNA-bd_sf"/>
</dbReference>
<proteinExistence type="predicted"/>
<sequence length="148" mass="17028">MGERCSVAAKRIEFSRSEKPDRFSYRCRNDELTVSEDTDLSTVLAVLDDEYAREILTNTSIEPMSASTLSERCDASLPTIYRRLERLEECHLVTEETELAPDGNHFSVYSANLDRLELSLEDGSFALELTYRDEDVADKFTRLWEGMR</sequence>
<dbReference type="EMBL" id="FTNR01000007">
    <property type="protein sequence ID" value="SIS00076.1"/>
    <property type="molecule type" value="Genomic_DNA"/>
</dbReference>
<dbReference type="SUPFAM" id="SSF46785">
    <property type="entry name" value="Winged helix' DNA-binding domain"/>
    <property type="match status" value="1"/>
</dbReference>
<evidence type="ECO:0000313" key="1">
    <source>
        <dbReference type="EMBL" id="SIS00076.1"/>
    </source>
</evidence>
<organism evidence="1 2">
    <name type="scientific">Natronorubrum thiooxidans</name>
    <dbReference type="NCBI Taxonomy" id="308853"/>
    <lineage>
        <taxon>Archaea</taxon>
        <taxon>Methanobacteriati</taxon>
        <taxon>Methanobacteriota</taxon>
        <taxon>Stenosarchaea group</taxon>
        <taxon>Halobacteria</taxon>
        <taxon>Halobacteriales</taxon>
        <taxon>Natrialbaceae</taxon>
        <taxon>Natronorubrum</taxon>
    </lineage>
</organism>
<dbReference type="STRING" id="308853.SAMN05421752_1076"/>
<dbReference type="InterPro" id="IPR036390">
    <property type="entry name" value="WH_DNA-bd_sf"/>
</dbReference>
<accession>A0A1N7FIM7</accession>
<dbReference type="CDD" id="cd00090">
    <property type="entry name" value="HTH_ARSR"/>
    <property type="match status" value="1"/>
</dbReference>
<dbReference type="AlphaFoldDB" id="A0A1N7FIM7"/>